<sequence length="274" mass="30371">MWFNRNIETSVETFARFLALIGSKVSTVRPADLAREHGISTQAVRNYEQSGFIPPADRTPSGYRVYTSVHAAALRTFIALIPAYGHARAGQIMNAIHDDSLDDVLLAIDRGHEQLLRDRETLDSVTRAVHDLTDFEPVLEPRTIGELARRLDVTPATLRAWEDAGILAPSRESTGYRTFRAEDVRDAELAHLLRRGGYPLARIALVVRQIRVAGGTETLSAALSDWRRRLTAQGLAMLAASARLNDYLNARSDHPRQSTQDQLSNPSRPPGETA</sequence>
<dbReference type="PANTHER" id="PTHR30204">
    <property type="entry name" value="REDOX-CYCLING DRUG-SENSING TRANSCRIPTIONAL ACTIVATOR SOXR"/>
    <property type="match status" value="1"/>
</dbReference>
<protein>
    <submittedName>
        <fullName evidence="7">MerR family DNA-binding transcriptional regulator</fullName>
    </submittedName>
</protein>
<feature type="region of interest" description="Disordered" evidence="5">
    <location>
        <begin position="252"/>
        <end position="274"/>
    </location>
</feature>
<dbReference type="Pfam" id="PF00376">
    <property type="entry name" value="MerR"/>
    <property type="match status" value="1"/>
</dbReference>
<dbReference type="SMART" id="SM00422">
    <property type="entry name" value="HTH_MERR"/>
    <property type="match status" value="2"/>
</dbReference>
<dbReference type="Gene3D" id="1.10.1660.10">
    <property type="match status" value="2"/>
</dbReference>
<dbReference type="Pfam" id="PF13411">
    <property type="entry name" value="MerR_1"/>
    <property type="match status" value="1"/>
</dbReference>
<dbReference type="Proteomes" id="UP000481360">
    <property type="component" value="Unassembled WGS sequence"/>
</dbReference>
<feature type="domain" description="HTH merR-type" evidence="6">
    <location>
        <begin position="143"/>
        <end position="209"/>
    </location>
</feature>
<evidence type="ECO:0000313" key="7">
    <source>
        <dbReference type="EMBL" id="NGY58238.1"/>
    </source>
</evidence>
<evidence type="ECO:0000256" key="1">
    <source>
        <dbReference type="ARBA" id="ARBA00022491"/>
    </source>
</evidence>
<dbReference type="PROSITE" id="PS50937">
    <property type="entry name" value="HTH_MERR_2"/>
    <property type="match status" value="2"/>
</dbReference>
<feature type="domain" description="HTH merR-type" evidence="6">
    <location>
        <begin position="33"/>
        <end position="67"/>
    </location>
</feature>
<dbReference type="EMBL" id="JAAMPJ010000001">
    <property type="protein sequence ID" value="NGY58238.1"/>
    <property type="molecule type" value="Genomic_DNA"/>
</dbReference>
<dbReference type="PROSITE" id="PS00552">
    <property type="entry name" value="HTH_MERR_1"/>
    <property type="match status" value="1"/>
</dbReference>
<feature type="compositionally biased region" description="Polar residues" evidence="5">
    <location>
        <begin position="257"/>
        <end position="266"/>
    </location>
</feature>
<evidence type="ECO:0000313" key="8">
    <source>
        <dbReference type="Proteomes" id="UP000481360"/>
    </source>
</evidence>
<evidence type="ECO:0000259" key="6">
    <source>
        <dbReference type="PROSITE" id="PS50937"/>
    </source>
</evidence>
<dbReference type="CDD" id="cd04773">
    <property type="entry name" value="HTH_TioE_rpt2"/>
    <property type="match status" value="1"/>
</dbReference>
<keyword evidence="3 7" id="KW-0238">DNA-binding</keyword>
<dbReference type="InterPro" id="IPR000551">
    <property type="entry name" value="MerR-type_HTH_dom"/>
</dbReference>
<reference evidence="7 8" key="1">
    <citation type="submission" date="2020-03" db="EMBL/GenBank/DDBJ databases">
        <title>Isolation and identification of active actinomycetes.</title>
        <authorList>
            <person name="Sun X."/>
        </authorList>
    </citation>
    <scope>NUCLEOTIDE SEQUENCE [LARGE SCALE GENOMIC DNA]</scope>
    <source>
        <strain evidence="7 8">NEAU-D13</strain>
    </source>
</reference>
<evidence type="ECO:0000256" key="4">
    <source>
        <dbReference type="ARBA" id="ARBA00023163"/>
    </source>
</evidence>
<keyword evidence="8" id="KW-1185">Reference proteome</keyword>
<comment type="caution">
    <text evidence="7">The sequence shown here is derived from an EMBL/GenBank/DDBJ whole genome shotgun (WGS) entry which is preliminary data.</text>
</comment>
<gene>
    <name evidence="7" type="ORF">G7043_04730</name>
</gene>
<keyword evidence="1" id="KW-0678">Repressor</keyword>
<evidence type="ECO:0000256" key="2">
    <source>
        <dbReference type="ARBA" id="ARBA00023015"/>
    </source>
</evidence>
<dbReference type="GO" id="GO:0003677">
    <property type="term" value="F:DNA binding"/>
    <property type="evidence" value="ECO:0007669"/>
    <property type="project" value="UniProtKB-KW"/>
</dbReference>
<dbReference type="InterPro" id="IPR047057">
    <property type="entry name" value="MerR_fam"/>
</dbReference>
<dbReference type="InterPro" id="IPR009061">
    <property type="entry name" value="DNA-bd_dom_put_sf"/>
</dbReference>
<keyword evidence="4" id="KW-0804">Transcription</keyword>
<dbReference type="PANTHER" id="PTHR30204:SF69">
    <property type="entry name" value="MERR-FAMILY TRANSCRIPTIONAL REGULATOR"/>
    <property type="match status" value="1"/>
</dbReference>
<accession>A0A7C9VSN3</accession>
<evidence type="ECO:0000256" key="5">
    <source>
        <dbReference type="SAM" id="MobiDB-lite"/>
    </source>
</evidence>
<dbReference type="AlphaFoldDB" id="A0A7C9VSN3"/>
<name>A0A7C9VSN3_9PSEU</name>
<evidence type="ECO:0000256" key="3">
    <source>
        <dbReference type="ARBA" id="ARBA00023125"/>
    </source>
</evidence>
<dbReference type="SUPFAM" id="SSF46955">
    <property type="entry name" value="Putative DNA-binding domain"/>
    <property type="match status" value="2"/>
</dbReference>
<organism evidence="7 8">
    <name type="scientific">Lentzea alba</name>
    <dbReference type="NCBI Taxonomy" id="2714351"/>
    <lineage>
        <taxon>Bacteria</taxon>
        <taxon>Bacillati</taxon>
        <taxon>Actinomycetota</taxon>
        <taxon>Actinomycetes</taxon>
        <taxon>Pseudonocardiales</taxon>
        <taxon>Pseudonocardiaceae</taxon>
        <taxon>Lentzea</taxon>
    </lineage>
</organism>
<dbReference type="GO" id="GO:0003700">
    <property type="term" value="F:DNA-binding transcription factor activity"/>
    <property type="evidence" value="ECO:0007669"/>
    <property type="project" value="InterPro"/>
</dbReference>
<keyword evidence="2" id="KW-0805">Transcription regulation</keyword>
<proteinExistence type="predicted"/>